<feature type="compositionally biased region" description="Low complexity" evidence="7">
    <location>
        <begin position="2178"/>
        <end position="2188"/>
    </location>
</feature>
<protein>
    <recommendedName>
        <fullName evidence="13">UBR-type domain-containing protein</fullName>
    </recommendedName>
</protein>
<feature type="region of interest" description="Disordered" evidence="7">
    <location>
        <begin position="1979"/>
        <end position="2020"/>
    </location>
</feature>
<dbReference type="SUPFAM" id="SSF50985">
    <property type="entry name" value="RCC1/BLIP-II"/>
    <property type="match status" value="1"/>
</dbReference>
<sequence length="2886" mass="316817">MCNPALMEVTMSTSMHFVLYPLPANDDQINERLKEMADKYNRGITSSNCCPPVFNQIKTVPVVECVVSQSHIALLLEDGRICRVSYSLMSDRLDLSTSEPSKVSTIKGNSSSSVNSLSSNRLNARRGRLLRASSTARGRGSSSVIMGSRPVVAAQFVPEDLITQAQVVLQGKSRNLIIRELQRTNLDVNLAVNNLLSRDDEDAEDMDDSQDSYLPNDDLMSLLDAGIHNDHPGVIIDSDAVFPEEMFSYSSVRVRPSGNRLGRASSGGDRERDSSAPEREHLIRYGSDRQFVSAGSSSSGPPSSHRWLEYALRDSASASESNKNSSNNVINENGNNPSRERNDNNPQLNPFFISDTLEFWPAPENRKFIQIIGLYSELAAISNTGQLFQWKWSEPEPFRGQTSEGITVYHPKTVSLGLLNEKISQISGACIRASALTDTMKLATWIDESIVPVASKLEHPATNFFSDFQMAEKILSLHVCSLYSCVRLDNGTLYWWGIAPFSHRKKMWEKTKTKAKKQRTPSSMNSDITTGALVCMRNSPSYHAGALGFTTAGGIPKVGQLLTSAWSITDTCAVKVLGPSEVKKLCLSTPSLPSTPASCSRMDLSREQPPSPSFSKSSSQERLEMPPPPSPASSTCSEPGASPLPKRSKRITNASSSSLKDEERKDEETWKIKDVVFIEDFKNVPIGRVIKIDGSYACVRFNCKDLGNSSQDNTDLSSLLQECRLLRKDELQVVKGSNSPRITECLQKSPKKVNIPEGTQLIKMTVSNQGIHAIVKSNSKLSYVVYGVASGKIEQDCVFPTDQSSFFGQNQSLISLYCYGENETITILRDGNGALYPLAKDCAESIREPITLDMAPAQAIGIGISPIKDSVPNQKNQIAVIALALENQILTPAILRSDPDFVRLTLASLEKESVSQQIIVSERVDGNRNILHTAVSACFPTTNKPQQESTIEENNSEALDLLNVSSNRTLNEMIKRNRSSNRPSPLSNQDRDSNARVLNAEGSDSEMEASPASSMPNLTSESSTNAEFSFYDANEQKSAALSVLWALTESQVLRPFLKELMCAKDSQGYTPFMLAVSGRAYTAAIHLFNVAQRIAKELSSDLESQKKIAMSMIYPRGSNADDSPLHVLCCNDTCSFTWTGQEHINQDIFECKTCGLIDSLCCCTECARVCHKGHDCKLKKTSPTAYCDCWEKCKCKALIASSQAARHQLLKKILSDTDLVTLPNSRGENILLFLVQTVGRQMVEQRQHRPARSRSSITRKTSEISGNSEAEIPDHDLEPPRFARRALDRILQDWNAVKSMILTGYRGDNNIASLVQTHCKSNLTYTAAEEQAFLQSQNGTALLDKFTHCLLVKVSVEMLEPLLVTIIRECHNANPNIAKEARLVARRFVRSVARVGVILCVELTPASYQNLNANNISSNWKKNSASSQLLKCQKVFQALLPIAVEELCEIADSLISPVRLGVARPTAPFSLVSSLLDAIHVSEQLFSVDPILTRNGASSSLIYPDEESDVLMSENPEDNRSDNANSSLVEASVGADVVVGSVDEDHEVDVIESLEDGEQDGSEHDDIAEAPEGQHDESDSDSDSNPDDSPASYQSNADANVNQRSSNTGNVPGSETGAAYFSEDESGDSSNAEDEEDSDAAETEPDNEDLPYIEESLERRNNPVGSSSNIGGVSSSSASVNQVRSNLAQHLQWALRHREMSSGSTNSAANPGGRISVNAITGSTGLVHIDPTTIQRRPASSVAPVPTASTAGEGVSMAITAVSLARAFSIVIRQLAALVPSLHNMGERPGTTPGINAIGMSYSESISLLNFLENKLKPTWDWLINSMDATEGQLRFGCALSNNSSATLTGVPPLSVATTQATQPTTRSSSTRREDSRSLMSDARSATANRRNAVTSNSARIPSSTTLESGPARKDFLSYAMSLMRAHNNEHFDSMPVLDVSSLKHVAYVFDALIYFMRSGNEGLVLNKSSDALKDDIAEPENDIEDQDDDNSSYQNDPNNMDDDSNLNLGGVSTSNRGRKHRFFQRSNSTLFLGCPPPDPFSTPLTEALPLADQPQLLQPQARKEDLFGVPRPSVNCSSDSDQILLDSLPARISLSDRSNNESFGTKRNVDSSNFSATAGPSDNQIDNVTMLPSSGASSSRSLSVISDPVQTRSPIIVSPVQTSNKSSVIVHAASIKSNSSSSGNGSSTNHPSNIKSFDSDEKAGPSGRSNEHGTSLSKRPISLLGNIIQYDILLGRWRLTLELFGRIFVDDVGTEPGSVIRELGGFPVKEAKFRKEMEKLRTSQQRDLNFSKVDRERNALIQHTFKELNSMYSNFSRRLSAGSPLLAISRVKVTFKDEPGEGSGVARSFYTAFAEAILSNEKLPPLHGCHVGSRSLQYNLLQRLKTKEKEKELQRRAYASHRSSSSRDLISSPRDRSDRDGPYQLRYDAPPFTMPGDVQSSSSSSSTSNNGPVNLNELLTPHRQQLGTRLYPKVAQLRPTLASRITGMLLELSPHHLLTLFASDESLRAKVDEAVDIILTHGRDQNSNSNSSNDNPDGLDIFNLSRTPNVNLSPSVTKSSGSSSANQSSGNLRQGALEDDDEVEDNAPLFYQPGKRGFVSPRQGKCTQERKNAFRNVGRIIGLCLLQNDLCPIFFNRHVIKYILRRQISWHDLAFFDPILYESLRQLIMSAELDKDAEALFSSLDLRFSIDLCPEEFGGHVDLIPNGRNIEVTPSNVYDYVRKYALYRMYHCQKVALQCLRAGIFDVLPANAFDNLTPEDFRLLLNGVGEINVQQLMSYTTFNYESGDGCEHLAYFKKWFWSIVEKMTTQEKQDLVDFWTGSPALPASEEGFNQMPSVTIRPADDQHLPTANTCISRLYLPLYSSKAVLRSKLLMAIKTKNFGFV</sequence>
<dbReference type="PROSITE" id="PS50237">
    <property type="entry name" value="HECT"/>
    <property type="match status" value="1"/>
</dbReference>
<feature type="compositionally biased region" description="Low complexity" evidence="7">
    <location>
        <begin position="2554"/>
        <end position="2572"/>
    </location>
</feature>
<dbReference type="Gene3D" id="2.130.10.30">
    <property type="entry name" value="Regulator of chromosome condensation 1/beta-lactamase-inhibitor protein II"/>
    <property type="match status" value="1"/>
</dbReference>
<feature type="compositionally biased region" description="Low complexity" evidence="7">
    <location>
        <begin position="2397"/>
        <end position="2413"/>
    </location>
</feature>
<evidence type="ECO:0000259" key="9">
    <source>
        <dbReference type="PROSITE" id="PS51157"/>
    </source>
</evidence>
<dbReference type="GO" id="GO:0034450">
    <property type="term" value="F:ubiquitin-ubiquitin ligase activity"/>
    <property type="evidence" value="ECO:0007669"/>
    <property type="project" value="TreeGrafter"/>
</dbReference>
<dbReference type="SUPFAM" id="SSF56204">
    <property type="entry name" value="Hect, E3 ligase catalytic domain"/>
    <property type="match status" value="1"/>
</dbReference>
<feature type="region of interest" description="Disordered" evidence="7">
    <location>
        <begin position="974"/>
        <end position="1021"/>
    </location>
</feature>
<accession>T1KLA9</accession>
<reference evidence="12" key="1">
    <citation type="submission" date="2011-08" db="EMBL/GenBank/DDBJ databases">
        <authorList>
            <person name="Rombauts S."/>
        </authorList>
    </citation>
    <scope>NUCLEOTIDE SEQUENCE</scope>
    <source>
        <strain evidence="12">London</strain>
    </source>
</reference>
<dbReference type="FunFam" id="3.30.2410.10:FF:000008">
    <property type="entry name" value="Putative E3 ubiquitin-protein ligase UBR5"/>
    <property type="match status" value="1"/>
</dbReference>
<dbReference type="Gene3D" id="1.10.1900.10">
    <property type="entry name" value="c-terminal domain of poly(a) binding protein"/>
    <property type="match status" value="1"/>
</dbReference>
<feature type="compositionally biased region" description="Low complexity" evidence="7">
    <location>
        <begin position="293"/>
        <end position="304"/>
    </location>
</feature>
<feature type="compositionally biased region" description="Polar residues" evidence="7">
    <location>
        <begin position="2006"/>
        <end position="2016"/>
    </location>
</feature>
<dbReference type="PANTHER" id="PTHR46276:SF1">
    <property type="entry name" value="E3 UBIQUITIN-PROTEIN LIGASE UBR5"/>
    <property type="match status" value="1"/>
</dbReference>
<feature type="region of interest" description="Disordered" evidence="7">
    <location>
        <begin position="99"/>
        <end position="118"/>
    </location>
</feature>
<dbReference type="SMART" id="SM00119">
    <property type="entry name" value="HECTc"/>
    <property type="match status" value="1"/>
</dbReference>
<dbReference type="GO" id="GO:0043130">
    <property type="term" value="F:ubiquitin binding"/>
    <property type="evidence" value="ECO:0007669"/>
    <property type="project" value="InterPro"/>
</dbReference>
<dbReference type="Pfam" id="PF00658">
    <property type="entry name" value="MLLE"/>
    <property type="match status" value="1"/>
</dbReference>
<proteinExistence type="predicted"/>
<feature type="domain" description="PABC" evidence="10">
    <location>
        <begin position="2447"/>
        <end position="2524"/>
    </location>
</feature>
<feature type="region of interest" description="Disordered" evidence="7">
    <location>
        <begin position="2096"/>
        <end position="2146"/>
    </location>
</feature>
<keyword evidence="1" id="KW-0479">Metal-binding</keyword>
<dbReference type="PROSITE" id="PS51157">
    <property type="entry name" value="ZF_UBR"/>
    <property type="match status" value="1"/>
</dbReference>
<dbReference type="PROSITE" id="PS51309">
    <property type="entry name" value="PABC"/>
    <property type="match status" value="1"/>
</dbReference>
<dbReference type="GO" id="GO:0003723">
    <property type="term" value="F:RNA binding"/>
    <property type="evidence" value="ECO:0007669"/>
    <property type="project" value="InterPro"/>
</dbReference>
<evidence type="ECO:0000256" key="2">
    <source>
        <dbReference type="ARBA" id="ARBA00022771"/>
    </source>
</evidence>
<dbReference type="GO" id="GO:0005737">
    <property type="term" value="C:cytoplasm"/>
    <property type="evidence" value="ECO:0007669"/>
    <property type="project" value="TreeGrafter"/>
</dbReference>
<dbReference type="CDD" id="cd19675">
    <property type="entry name" value="UBR-box_UBR5"/>
    <property type="match status" value="1"/>
</dbReference>
<evidence type="ECO:0000256" key="6">
    <source>
        <dbReference type="PROSITE-ProRule" id="PRU00508"/>
    </source>
</evidence>
<dbReference type="InterPro" id="IPR035983">
    <property type="entry name" value="Hect_E3_ubiquitin_ligase"/>
</dbReference>
<dbReference type="CDD" id="cd14423">
    <property type="entry name" value="CUE_UBR5"/>
    <property type="match status" value="1"/>
</dbReference>
<evidence type="ECO:0008006" key="13">
    <source>
        <dbReference type="Google" id="ProtNLM"/>
    </source>
</evidence>
<feature type="region of interest" description="Disordered" evidence="7">
    <location>
        <begin position="1244"/>
        <end position="1276"/>
    </location>
</feature>
<dbReference type="GO" id="GO:0005634">
    <property type="term" value="C:nucleus"/>
    <property type="evidence" value="ECO:0007669"/>
    <property type="project" value="TreeGrafter"/>
</dbReference>
<feature type="compositionally biased region" description="Polar residues" evidence="7">
    <location>
        <begin position="1884"/>
        <end position="1908"/>
    </location>
</feature>
<keyword evidence="12" id="KW-1185">Reference proteome</keyword>
<feature type="compositionally biased region" description="Low complexity" evidence="7">
    <location>
        <begin position="1855"/>
        <end position="1869"/>
    </location>
</feature>
<dbReference type="InterPro" id="IPR000569">
    <property type="entry name" value="HECT_dom"/>
</dbReference>
<feature type="region of interest" description="Disordered" evidence="7">
    <location>
        <begin position="2177"/>
        <end position="2217"/>
    </location>
</feature>
<feature type="zinc finger region" description="UBR-type" evidence="6">
    <location>
        <begin position="1132"/>
        <end position="1200"/>
    </location>
</feature>
<feature type="active site" description="Glycyl thioester intermediate" evidence="5">
    <location>
        <position position="2855"/>
    </location>
</feature>
<dbReference type="SMART" id="SM00396">
    <property type="entry name" value="ZnF_UBR1"/>
    <property type="match status" value="1"/>
</dbReference>
<feature type="region of interest" description="Disordered" evidence="7">
    <location>
        <begin position="286"/>
        <end position="305"/>
    </location>
</feature>
<feature type="domain" description="HECT" evidence="8">
    <location>
        <begin position="2601"/>
        <end position="2886"/>
    </location>
</feature>
<keyword evidence="3 5" id="KW-0833">Ubl conjugation pathway</keyword>
<feature type="region of interest" description="Disordered" evidence="7">
    <location>
        <begin position="255"/>
        <end position="278"/>
    </location>
</feature>
<evidence type="ECO:0000256" key="4">
    <source>
        <dbReference type="ARBA" id="ARBA00022833"/>
    </source>
</evidence>
<dbReference type="EnsemblMetazoa" id="tetur14g01790.1">
    <property type="protein sequence ID" value="tetur14g01790.1"/>
    <property type="gene ID" value="tetur14g01790"/>
</dbReference>
<feature type="compositionally biased region" description="Polar residues" evidence="7">
    <location>
        <begin position="1593"/>
        <end position="1613"/>
    </location>
</feature>
<evidence type="ECO:0000256" key="1">
    <source>
        <dbReference type="ARBA" id="ARBA00022723"/>
    </source>
</evidence>
<feature type="compositionally biased region" description="Acidic residues" evidence="7">
    <location>
        <begin position="1979"/>
        <end position="1991"/>
    </location>
</feature>
<name>T1KLA9_TETUR</name>
<reference evidence="11" key="2">
    <citation type="submission" date="2015-06" db="UniProtKB">
        <authorList>
            <consortium name="EnsemblMetazoa"/>
        </authorList>
    </citation>
    <scope>IDENTIFICATION</scope>
</reference>
<evidence type="ECO:0000259" key="10">
    <source>
        <dbReference type="PROSITE" id="PS51309"/>
    </source>
</evidence>
<feature type="compositionally biased region" description="Low complexity" evidence="7">
    <location>
        <begin position="318"/>
        <end position="337"/>
    </location>
</feature>
<feature type="compositionally biased region" description="Acidic residues" evidence="7">
    <location>
        <begin position="1622"/>
        <end position="1649"/>
    </location>
</feature>
<feature type="compositionally biased region" description="Low complexity" evidence="7">
    <location>
        <begin position="2134"/>
        <end position="2146"/>
    </location>
</feature>
<feature type="compositionally biased region" description="Polar residues" evidence="7">
    <location>
        <begin position="1253"/>
        <end position="1268"/>
    </location>
</feature>
<dbReference type="SUPFAM" id="SSF63570">
    <property type="entry name" value="PABC (PABP) domain"/>
    <property type="match status" value="1"/>
</dbReference>
<dbReference type="InterPro" id="IPR047503">
    <property type="entry name" value="UBR-box_UBR5"/>
</dbReference>
<dbReference type="Gene3D" id="3.30.2160.10">
    <property type="entry name" value="Hect, E3 ligase catalytic domain"/>
    <property type="match status" value="1"/>
</dbReference>
<feature type="region of interest" description="Disordered" evidence="7">
    <location>
        <begin position="2390"/>
        <end position="2457"/>
    </location>
</feature>
<dbReference type="PANTHER" id="PTHR46276">
    <property type="entry name" value="E3 UBIQUITIN-PROTEIN LIGASE UBR5"/>
    <property type="match status" value="1"/>
</dbReference>
<dbReference type="eggNOG" id="KOG0943">
    <property type="taxonomic scope" value="Eukaryota"/>
</dbReference>
<feature type="region of interest" description="Disordered" evidence="7">
    <location>
        <begin position="1554"/>
        <end position="1649"/>
    </location>
</feature>
<dbReference type="EMBL" id="CAEY01000211">
    <property type="status" value="NOT_ANNOTATED_CDS"/>
    <property type="molecule type" value="Genomic_DNA"/>
</dbReference>
<dbReference type="HOGENOM" id="CLU_000257_0_0_1"/>
<dbReference type="GO" id="GO:0090263">
    <property type="term" value="P:positive regulation of canonical Wnt signaling pathway"/>
    <property type="evidence" value="ECO:0007669"/>
    <property type="project" value="TreeGrafter"/>
</dbReference>
<keyword evidence="2" id="KW-0863">Zinc-finger</keyword>
<dbReference type="FunFam" id="1.10.8.10:FF:000009">
    <property type="entry name" value="Putative E3 ubiquitin-protein ligase UBR5"/>
    <property type="match status" value="1"/>
</dbReference>
<feature type="region of interest" description="Disordered" evidence="7">
    <location>
        <begin position="1851"/>
        <end position="1908"/>
    </location>
</feature>
<dbReference type="Gene3D" id="3.30.2410.10">
    <property type="entry name" value="Hect, E3 ligase catalytic domain"/>
    <property type="match status" value="1"/>
</dbReference>
<dbReference type="InterPro" id="IPR003126">
    <property type="entry name" value="Znf_UBR"/>
</dbReference>
<dbReference type="InterPro" id="IPR024725">
    <property type="entry name" value="UBR5_UBA"/>
</dbReference>
<evidence type="ECO:0000313" key="11">
    <source>
        <dbReference type="EnsemblMetazoa" id="tetur14g01790.1"/>
    </source>
</evidence>
<evidence type="ECO:0000256" key="7">
    <source>
        <dbReference type="SAM" id="MobiDB-lite"/>
    </source>
</evidence>
<dbReference type="Gene3D" id="1.10.8.10">
    <property type="entry name" value="DNA helicase RuvA subunit, C-terminal domain"/>
    <property type="match status" value="1"/>
</dbReference>
<feature type="compositionally biased region" description="Basic and acidic residues" evidence="7">
    <location>
        <begin position="268"/>
        <end position="278"/>
    </location>
</feature>
<dbReference type="GO" id="GO:0000209">
    <property type="term" value="P:protein polyubiquitination"/>
    <property type="evidence" value="ECO:0007669"/>
    <property type="project" value="TreeGrafter"/>
</dbReference>
<evidence type="ECO:0000259" key="8">
    <source>
        <dbReference type="PROSITE" id="PS50237"/>
    </source>
</evidence>
<dbReference type="Gene3D" id="3.90.1750.10">
    <property type="entry name" value="Hect, E3 ligase catalytic domains"/>
    <property type="match status" value="1"/>
</dbReference>
<evidence type="ECO:0000256" key="5">
    <source>
        <dbReference type="PROSITE-ProRule" id="PRU00104"/>
    </source>
</evidence>
<feature type="compositionally biased region" description="Basic and acidic residues" evidence="7">
    <location>
        <begin position="1561"/>
        <end position="1577"/>
    </location>
</feature>
<feature type="compositionally biased region" description="Polar residues" evidence="7">
    <location>
        <begin position="2096"/>
        <end position="2133"/>
    </location>
</feature>
<dbReference type="InterPro" id="IPR002004">
    <property type="entry name" value="PABP_HYD_C"/>
</dbReference>
<dbReference type="Pfam" id="PF00632">
    <property type="entry name" value="HECT"/>
    <property type="match status" value="1"/>
</dbReference>
<dbReference type="STRING" id="32264.T1KLA9"/>
<feature type="region of interest" description="Disordered" evidence="7">
    <location>
        <begin position="592"/>
        <end position="665"/>
    </location>
</feature>
<dbReference type="Pfam" id="PF11547">
    <property type="entry name" value="E3_UbLigase_EDD"/>
    <property type="match status" value="1"/>
</dbReference>
<dbReference type="Proteomes" id="UP000015104">
    <property type="component" value="Unassembled WGS sequence"/>
</dbReference>
<feature type="compositionally biased region" description="Low complexity" evidence="7">
    <location>
        <begin position="109"/>
        <end position="118"/>
    </location>
</feature>
<dbReference type="SMART" id="SM00517">
    <property type="entry name" value="PolyA"/>
    <property type="match status" value="1"/>
</dbReference>
<feature type="domain" description="UBR-type" evidence="9">
    <location>
        <begin position="1132"/>
        <end position="1200"/>
    </location>
</feature>
<evidence type="ECO:0000313" key="12">
    <source>
        <dbReference type="Proteomes" id="UP000015104"/>
    </source>
</evidence>
<dbReference type="GO" id="GO:0008270">
    <property type="term" value="F:zinc ion binding"/>
    <property type="evidence" value="ECO:0007669"/>
    <property type="project" value="UniProtKB-KW"/>
</dbReference>
<dbReference type="InterPro" id="IPR009091">
    <property type="entry name" value="RCC1/BLIP-II"/>
</dbReference>
<dbReference type="InterPro" id="IPR036053">
    <property type="entry name" value="PABP-dom"/>
</dbReference>
<organism evidence="11 12">
    <name type="scientific">Tetranychus urticae</name>
    <name type="common">Two-spotted spider mite</name>
    <dbReference type="NCBI Taxonomy" id="32264"/>
    <lineage>
        <taxon>Eukaryota</taxon>
        <taxon>Metazoa</taxon>
        <taxon>Ecdysozoa</taxon>
        <taxon>Arthropoda</taxon>
        <taxon>Chelicerata</taxon>
        <taxon>Arachnida</taxon>
        <taxon>Acari</taxon>
        <taxon>Acariformes</taxon>
        <taxon>Trombidiformes</taxon>
        <taxon>Prostigmata</taxon>
        <taxon>Eleutherengona</taxon>
        <taxon>Raphignathae</taxon>
        <taxon>Tetranychoidea</taxon>
        <taxon>Tetranychidae</taxon>
        <taxon>Tetranychus</taxon>
    </lineage>
</organism>
<feature type="region of interest" description="Disordered" evidence="7">
    <location>
        <begin position="318"/>
        <end position="347"/>
    </location>
</feature>
<feature type="compositionally biased region" description="Polar residues" evidence="7">
    <location>
        <begin position="99"/>
        <end position="108"/>
    </location>
</feature>
<feature type="compositionally biased region" description="Polar residues" evidence="7">
    <location>
        <begin position="1011"/>
        <end position="1021"/>
    </location>
</feature>
<keyword evidence="4" id="KW-0862">Zinc</keyword>
<feature type="region of interest" description="Disordered" evidence="7">
    <location>
        <begin position="2523"/>
        <end position="2581"/>
    </location>
</feature>
<evidence type="ECO:0000256" key="3">
    <source>
        <dbReference type="ARBA" id="ARBA00022786"/>
    </source>
</evidence>